<accession>A0ACC6P1J0</accession>
<proteinExistence type="predicted"/>
<reference evidence="1" key="1">
    <citation type="submission" date="2023-10" db="EMBL/GenBank/DDBJ databases">
        <title>Amphibacter perezi, gen. nov., sp. nov. a novel taxa of the family Comamonadaceae, class Betaproteobacteria isolated from the skin microbiota of Pelophylax perezi from different populations.</title>
        <authorList>
            <person name="Costa S."/>
            <person name="Proenca D.N."/>
            <person name="Lopes I."/>
            <person name="Morais P.V."/>
        </authorList>
    </citation>
    <scope>NUCLEOTIDE SEQUENCE</scope>
    <source>
        <strain evidence="1">SL12-8</strain>
    </source>
</reference>
<comment type="caution">
    <text evidence="1">The sequence shown here is derived from an EMBL/GenBank/DDBJ whole genome shotgun (WGS) entry which is preliminary data.</text>
</comment>
<evidence type="ECO:0000313" key="2">
    <source>
        <dbReference type="Proteomes" id="UP001364695"/>
    </source>
</evidence>
<evidence type="ECO:0000313" key="1">
    <source>
        <dbReference type="EMBL" id="MEJ7138100.1"/>
    </source>
</evidence>
<sequence length="327" mass="34900">MSVLQSVSRRRALLALSALPLLAHGGLALAQSTPASGPLQVLTSTTILRDWVQQVGGDAVAVQSLIGPDSDPHVFEPSPRDAQRVAQAQVLVLNGLGLEGWQQRLITSSHFQGHLIIASQGVKALDGFEEAESHDDSDHAHDHGGKDPHYWQDPRQAMIAVRNITAGLSAARPQQAAAFKARAATYLAQLEKLDQAIRARFNAIPAAQRRIVTSHDAFGYFGHNYGLSLIPLTGWTSASAASAKTVARAVTQLRQRRARALFLENISDPRLIDQIARESGVRVGGTLYSDALSAPGSAADSYLKMVASNASTLLAALETTPQPPIQP</sequence>
<dbReference type="Proteomes" id="UP001364695">
    <property type="component" value="Unassembled WGS sequence"/>
</dbReference>
<keyword evidence="2" id="KW-1185">Reference proteome</keyword>
<organism evidence="1 2">
    <name type="scientific">Amphibiibacter pelophylacis</name>
    <dbReference type="NCBI Taxonomy" id="1799477"/>
    <lineage>
        <taxon>Bacteria</taxon>
        <taxon>Pseudomonadati</taxon>
        <taxon>Pseudomonadota</taxon>
        <taxon>Betaproteobacteria</taxon>
        <taxon>Burkholderiales</taxon>
        <taxon>Sphaerotilaceae</taxon>
        <taxon>Amphibiibacter</taxon>
    </lineage>
</organism>
<name>A0ACC6P1J0_9BURK</name>
<gene>
    <name evidence="1" type="ORF">RV045_06605</name>
</gene>
<protein>
    <submittedName>
        <fullName evidence="1">Zinc ABC transporter substrate-binding protein</fullName>
    </submittedName>
</protein>
<dbReference type="EMBL" id="JAWDIE010000008">
    <property type="protein sequence ID" value="MEJ7138100.1"/>
    <property type="molecule type" value="Genomic_DNA"/>
</dbReference>